<evidence type="ECO:0008006" key="4">
    <source>
        <dbReference type="Google" id="ProtNLM"/>
    </source>
</evidence>
<dbReference type="RefSeq" id="WP_338197480.1">
    <property type="nucleotide sequence ID" value="NZ_AP027268.1"/>
</dbReference>
<keyword evidence="3" id="KW-1185">Reference proteome</keyword>
<dbReference type="Proteomes" id="UP001330184">
    <property type="component" value="Chromosome"/>
</dbReference>
<name>A0AA48HIP1_9FLAO</name>
<feature type="transmembrane region" description="Helical" evidence="1">
    <location>
        <begin position="124"/>
        <end position="145"/>
    </location>
</feature>
<keyword evidence="1" id="KW-0812">Transmembrane</keyword>
<evidence type="ECO:0000256" key="1">
    <source>
        <dbReference type="SAM" id="Phobius"/>
    </source>
</evidence>
<protein>
    <recommendedName>
        <fullName evidence="4">DUF3592 domain-containing protein</fullName>
    </recommendedName>
</protein>
<accession>A0AA48HIP1</accession>
<reference evidence="2 3" key="1">
    <citation type="submission" date="2023-01" db="EMBL/GenBank/DDBJ databases">
        <title>Complete genome sequence of Muricauda aquimarina strain IFOP_LL357.</title>
        <authorList>
            <person name="Gajardo G."/>
            <person name="Ueki S."/>
            <person name="Maruyama F."/>
        </authorList>
    </citation>
    <scope>NUCLEOTIDE SEQUENCE [LARGE SCALE GENOMIC DNA]</scope>
    <source>
        <strain evidence="2 3">IFOP_LL357</strain>
    </source>
</reference>
<feature type="transmembrane region" description="Helical" evidence="1">
    <location>
        <begin position="6"/>
        <end position="27"/>
    </location>
</feature>
<dbReference type="AlphaFoldDB" id="A0AA48HIP1"/>
<organism evidence="2 3">
    <name type="scientific">Flagellimonas marinaquae</name>
    <dbReference type="NCBI Taxonomy" id="254955"/>
    <lineage>
        <taxon>Bacteria</taxon>
        <taxon>Pseudomonadati</taxon>
        <taxon>Bacteroidota</taxon>
        <taxon>Flavobacteriia</taxon>
        <taxon>Flavobacteriales</taxon>
        <taxon>Flavobacteriaceae</taxon>
        <taxon>Flagellimonas</taxon>
    </lineage>
</organism>
<feature type="transmembrane region" description="Helical" evidence="1">
    <location>
        <begin position="293"/>
        <end position="314"/>
    </location>
</feature>
<evidence type="ECO:0000313" key="3">
    <source>
        <dbReference type="Proteomes" id="UP001330184"/>
    </source>
</evidence>
<sequence>MTYTILTLALVGIILLFWLYHLMKYCFCRYFCIYRNQKNGSIVKRQATILSVTTLKLGKKPLLELLLLFNNLSGYPIHRKIRVWDSKPYLNRFEVDKTIPIGINLAKKPKDPVFLSLNESRISFTFVLICSIKLIVYVTGCYLLMSEAINKVFISPNQYERLFANSDIWYSGVFVLVIIVIAYQLLRTTGLLSNKSAETSKWDLIYYGQTVSAEITSFKDTGTLVNHNPLVEFFYSFKDGSGNIIKGSDRKIVGKLEVGALYGMQTIDVMYLPKNPSLSKLAENLEAKGISKYLSFILLLTMFIFSANVIYWFYKIVI</sequence>
<gene>
    <name evidence="2" type="ORF">MACH07_12020</name>
</gene>
<proteinExistence type="predicted"/>
<keyword evidence="1" id="KW-1133">Transmembrane helix</keyword>
<dbReference type="EMBL" id="AP027268">
    <property type="protein sequence ID" value="BDW92370.1"/>
    <property type="molecule type" value="Genomic_DNA"/>
</dbReference>
<keyword evidence="1" id="KW-0472">Membrane</keyword>
<feature type="transmembrane region" description="Helical" evidence="1">
    <location>
        <begin position="168"/>
        <end position="186"/>
    </location>
</feature>
<evidence type="ECO:0000313" key="2">
    <source>
        <dbReference type="EMBL" id="BDW92370.1"/>
    </source>
</evidence>